<dbReference type="InterPro" id="IPR007110">
    <property type="entry name" value="Ig-like_dom"/>
</dbReference>
<dbReference type="PANTHER" id="PTHR11640:SF158">
    <property type="entry name" value="V-SET AND IMMUNOGLOBULIN DOMAIN-CONTAINING PROTEIN 10-LIKE 2"/>
    <property type="match status" value="1"/>
</dbReference>
<comment type="caution">
    <text evidence="9">The sequence shown here is derived from an EMBL/GenBank/DDBJ whole genome shotgun (WGS) entry which is preliminary data.</text>
</comment>
<keyword evidence="10" id="KW-1185">Reference proteome</keyword>
<organism evidence="9 10">
    <name type="scientific">Alosa alosa</name>
    <name type="common">allis shad</name>
    <dbReference type="NCBI Taxonomy" id="278164"/>
    <lineage>
        <taxon>Eukaryota</taxon>
        <taxon>Metazoa</taxon>
        <taxon>Chordata</taxon>
        <taxon>Craniata</taxon>
        <taxon>Vertebrata</taxon>
        <taxon>Euteleostomi</taxon>
        <taxon>Actinopterygii</taxon>
        <taxon>Neopterygii</taxon>
        <taxon>Teleostei</taxon>
        <taxon>Clupei</taxon>
        <taxon>Clupeiformes</taxon>
        <taxon>Clupeoidei</taxon>
        <taxon>Clupeidae</taxon>
        <taxon>Alosa</taxon>
    </lineage>
</organism>
<proteinExistence type="predicted"/>
<keyword evidence="2 6" id="KW-0472">Membrane</keyword>
<dbReference type="InterPro" id="IPR013783">
    <property type="entry name" value="Ig-like_fold"/>
</dbReference>
<gene>
    <name evidence="9" type="ORF">AALO_G00199320</name>
</gene>
<keyword evidence="4" id="KW-0325">Glycoprotein</keyword>
<keyword evidence="7" id="KW-0732">Signal</keyword>
<dbReference type="GO" id="GO:0005911">
    <property type="term" value="C:cell-cell junction"/>
    <property type="evidence" value="ECO:0007669"/>
    <property type="project" value="TreeGrafter"/>
</dbReference>
<dbReference type="Proteomes" id="UP000823561">
    <property type="component" value="Chromosome 15"/>
</dbReference>
<comment type="subcellular location">
    <subcellularLocation>
        <location evidence="1">Membrane</location>
        <topology evidence="1">Single-pass type I membrane protein</topology>
    </subcellularLocation>
</comment>
<feature type="chain" id="PRO_5043753293" description="Ig-like domain-containing protein" evidence="7">
    <location>
        <begin position="21"/>
        <end position="250"/>
    </location>
</feature>
<protein>
    <recommendedName>
        <fullName evidence="8">Ig-like domain-containing protein</fullName>
    </recommendedName>
</protein>
<dbReference type="InterPro" id="IPR013098">
    <property type="entry name" value="Ig_I-set"/>
</dbReference>
<reference evidence="9" key="1">
    <citation type="submission" date="2020-10" db="EMBL/GenBank/DDBJ databases">
        <title>Chromosome-scale genome assembly of the Allis shad, Alosa alosa.</title>
        <authorList>
            <person name="Margot Z."/>
            <person name="Christophe K."/>
            <person name="Cabau C."/>
            <person name="Louis A."/>
            <person name="Berthelot C."/>
            <person name="Parey E."/>
            <person name="Roest Crollius H."/>
            <person name="Montfort J."/>
            <person name="Robinson-Rechavi M."/>
            <person name="Bucao C."/>
            <person name="Bouchez O."/>
            <person name="Gislard M."/>
            <person name="Lluch J."/>
            <person name="Milhes M."/>
            <person name="Lampietro C."/>
            <person name="Lopez Roques C."/>
            <person name="Donnadieu C."/>
            <person name="Braasch I."/>
            <person name="Desvignes T."/>
            <person name="Postlethwait J."/>
            <person name="Bobe J."/>
            <person name="Guiguen Y."/>
        </authorList>
    </citation>
    <scope>NUCLEOTIDE SEQUENCE</scope>
    <source>
        <strain evidence="9">M-15738</strain>
        <tissue evidence="9">Blood</tissue>
    </source>
</reference>
<dbReference type="InterPro" id="IPR003599">
    <property type="entry name" value="Ig_sub"/>
</dbReference>
<keyword evidence="6" id="KW-1133">Transmembrane helix</keyword>
<feature type="domain" description="Ig-like" evidence="8">
    <location>
        <begin position="105"/>
        <end position="193"/>
    </location>
</feature>
<dbReference type="EMBL" id="JADWDJ010000015">
    <property type="protein sequence ID" value="KAG5269195.1"/>
    <property type="molecule type" value="Genomic_DNA"/>
</dbReference>
<name>A0AAV6G6S0_9TELE</name>
<dbReference type="CDD" id="cd00096">
    <property type="entry name" value="Ig"/>
    <property type="match status" value="1"/>
</dbReference>
<evidence type="ECO:0000313" key="9">
    <source>
        <dbReference type="EMBL" id="KAG5269195.1"/>
    </source>
</evidence>
<dbReference type="PANTHER" id="PTHR11640">
    <property type="entry name" value="NEPHRIN"/>
    <property type="match status" value="1"/>
</dbReference>
<evidence type="ECO:0000256" key="5">
    <source>
        <dbReference type="ARBA" id="ARBA00023319"/>
    </source>
</evidence>
<keyword evidence="3" id="KW-1015">Disulfide bond</keyword>
<dbReference type="Gene3D" id="2.60.40.10">
    <property type="entry name" value="Immunoglobulins"/>
    <property type="match status" value="2"/>
</dbReference>
<dbReference type="GO" id="GO:0005886">
    <property type="term" value="C:plasma membrane"/>
    <property type="evidence" value="ECO:0007669"/>
    <property type="project" value="TreeGrafter"/>
</dbReference>
<dbReference type="GO" id="GO:0050839">
    <property type="term" value="F:cell adhesion molecule binding"/>
    <property type="evidence" value="ECO:0007669"/>
    <property type="project" value="TreeGrafter"/>
</dbReference>
<evidence type="ECO:0000259" key="8">
    <source>
        <dbReference type="PROSITE" id="PS50835"/>
    </source>
</evidence>
<dbReference type="InterPro" id="IPR051275">
    <property type="entry name" value="Cell_adhesion_signaling"/>
</dbReference>
<dbReference type="SMART" id="SM00409">
    <property type="entry name" value="IG"/>
    <property type="match status" value="2"/>
</dbReference>
<evidence type="ECO:0000313" key="10">
    <source>
        <dbReference type="Proteomes" id="UP000823561"/>
    </source>
</evidence>
<evidence type="ECO:0000256" key="6">
    <source>
        <dbReference type="SAM" id="Phobius"/>
    </source>
</evidence>
<evidence type="ECO:0000256" key="3">
    <source>
        <dbReference type="ARBA" id="ARBA00023157"/>
    </source>
</evidence>
<accession>A0AAV6G6S0</accession>
<dbReference type="InterPro" id="IPR036179">
    <property type="entry name" value="Ig-like_dom_sf"/>
</dbReference>
<feature type="domain" description="Ig-like" evidence="8">
    <location>
        <begin position="28"/>
        <end position="99"/>
    </location>
</feature>
<dbReference type="PROSITE" id="PS50835">
    <property type="entry name" value="IG_LIKE"/>
    <property type="match status" value="2"/>
</dbReference>
<dbReference type="SUPFAM" id="SSF48726">
    <property type="entry name" value="Immunoglobulin"/>
    <property type="match status" value="2"/>
</dbReference>
<dbReference type="Pfam" id="PF07679">
    <property type="entry name" value="I-set"/>
    <property type="match status" value="1"/>
</dbReference>
<keyword evidence="5" id="KW-0393">Immunoglobulin domain</keyword>
<evidence type="ECO:0000256" key="7">
    <source>
        <dbReference type="SAM" id="SignalP"/>
    </source>
</evidence>
<keyword evidence="6" id="KW-0812">Transmembrane</keyword>
<evidence type="ECO:0000256" key="4">
    <source>
        <dbReference type="ARBA" id="ARBA00023180"/>
    </source>
</evidence>
<feature type="signal peptide" evidence="7">
    <location>
        <begin position="1"/>
        <end position="20"/>
    </location>
</feature>
<dbReference type="GO" id="GO:0098609">
    <property type="term" value="P:cell-cell adhesion"/>
    <property type="evidence" value="ECO:0007669"/>
    <property type="project" value="TreeGrafter"/>
</dbReference>
<dbReference type="AlphaFoldDB" id="A0AAV6G6S0"/>
<feature type="transmembrane region" description="Helical" evidence="6">
    <location>
        <begin position="220"/>
        <end position="240"/>
    </location>
</feature>
<sequence>MMRVHACLLLLCCACRLVTAGMRVVLSPLDTEGSVSARVGGVVSLNCSAEGGGVSEQSEELEWHRNGQLLKLDPHNHFSPSRLCVQNVTTDDHQVTFTCHLKRNPTVAASAEIKVHFPPDLSGSEDVNVQESQDASLYCSVWAYPQVAVTWLRDDQPLYLVGQRRYTLYQDSREARLTITGAQRELHQGRYSCVTRSWEFGERSKTFHLLVEDKKMAFPLWPMVAAGVVVTLTAALAVVARWDKVSKCWK</sequence>
<evidence type="ECO:0000256" key="1">
    <source>
        <dbReference type="ARBA" id="ARBA00004479"/>
    </source>
</evidence>
<evidence type="ECO:0000256" key="2">
    <source>
        <dbReference type="ARBA" id="ARBA00023136"/>
    </source>
</evidence>